<name>A0AAU9UVZ4_EUPED</name>
<sequence length="73" mass="8642">MAARLITDDDIVRVLEDEDYVNRNDVFSDRENEDETVMLQKFMKWIYEYLFKCHAKAIEQIAMKLGTLVASHD</sequence>
<organism evidence="1 2">
    <name type="scientific">Euphydryas editha</name>
    <name type="common">Edith's checkerspot</name>
    <dbReference type="NCBI Taxonomy" id="104508"/>
    <lineage>
        <taxon>Eukaryota</taxon>
        <taxon>Metazoa</taxon>
        <taxon>Ecdysozoa</taxon>
        <taxon>Arthropoda</taxon>
        <taxon>Hexapoda</taxon>
        <taxon>Insecta</taxon>
        <taxon>Pterygota</taxon>
        <taxon>Neoptera</taxon>
        <taxon>Endopterygota</taxon>
        <taxon>Lepidoptera</taxon>
        <taxon>Glossata</taxon>
        <taxon>Ditrysia</taxon>
        <taxon>Papilionoidea</taxon>
        <taxon>Nymphalidae</taxon>
        <taxon>Nymphalinae</taxon>
        <taxon>Euphydryas</taxon>
    </lineage>
</organism>
<dbReference type="Proteomes" id="UP001153954">
    <property type="component" value="Unassembled WGS sequence"/>
</dbReference>
<accession>A0AAU9UVZ4</accession>
<reference evidence="1" key="1">
    <citation type="submission" date="2022-03" db="EMBL/GenBank/DDBJ databases">
        <authorList>
            <person name="Tunstrom K."/>
        </authorList>
    </citation>
    <scope>NUCLEOTIDE SEQUENCE</scope>
</reference>
<protein>
    <submittedName>
        <fullName evidence="1">Uncharacterized protein</fullName>
    </submittedName>
</protein>
<comment type="caution">
    <text evidence="1">The sequence shown here is derived from an EMBL/GenBank/DDBJ whole genome shotgun (WGS) entry which is preliminary data.</text>
</comment>
<proteinExistence type="predicted"/>
<evidence type="ECO:0000313" key="2">
    <source>
        <dbReference type="Proteomes" id="UP001153954"/>
    </source>
</evidence>
<evidence type="ECO:0000313" key="1">
    <source>
        <dbReference type="EMBL" id="CAH2102037.1"/>
    </source>
</evidence>
<dbReference type="EMBL" id="CAKOGL010000025">
    <property type="protein sequence ID" value="CAH2102037.1"/>
    <property type="molecule type" value="Genomic_DNA"/>
</dbReference>
<keyword evidence="2" id="KW-1185">Reference proteome</keyword>
<gene>
    <name evidence="1" type="ORF">EEDITHA_LOCUS16728</name>
</gene>
<dbReference type="AlphaFoldDB" id="A0AAU9UVZ4"/>